<evidence type="ECO:0000313" key="2">
    <source>
        <dbReference type="Proteomes" id="UP001153365"/>
    </source>
</evidence>
<proteinExistence type="predicted"/>
<organism evidence="1 2">
    <name type="scientific">Phakopsora pachyrhizi</name>
    <name type="common">Asian soybean rust disease fungus</name>
    <dbReference type="NCBI Taxonomy" id="170000"/>
    <lineage>
        <taxon>Eukaryota</taxon>
        <taxon>Fungi</taxon>
        <taxon>Dikarya</taxon>
        <taxon>Basidiomycota</taxon>
        <taxon>Pucciniomycotina</taxon>
        <taxon>Pucciniomycetes</taxon>
        <taxon>Pucciniales</taxon>
        <taxon>Phakopsoraceae</taxon>
        <taxon>Phakopsora</taxon>
    </lineage>
</organism>
<dbReference type="EMBL" id="CALTRL010005912">
    <property type="protein sequence ID" value="CAH7687818.1"/>
    <property type="molecule type" value="Genomic_DNA"/>
</dbReference>
<keyword evidence="2" id="KW-1185">Reference proteome</keyword>
<reference evidence="1" key="1">
    <citation type="submission" date="2022-06" db="EMBL/GenBank/DDBJ databases">
        <authorList>
            <consortium name="SYNGENTA / RWTH Aachen University"/>
        </authorList>
    </citation>
    <scope>NUCLEOTIDE SEQUENCE</scope>
</reference>
<evidence type="ECO:0000313" key="1">
    <source>
        <dbReference type="EMBL" id="CAH7687818.1"/>
    </source>
</evidence>
<sequence>MIHVKVAHEIFKEAPGLEEVVSFGPTAFKEGSSSESPELFRSSATDLDGSRHAFMNPTDIKADRERKKKAEMARLWNQFFEDNSPPRASLKKKRMTMTMAEIIKGIDKIGESALVDYLVLLTELVKFRSTHKGMIMDKDGHDLRMRVMEEVQYLLSSSRRRS</sequence>
<name>A0AAV0BN62_PHAPC</name>
<comment type="caution">
    <text evidence="1">The sequence shown here is derived from an EMBL/GenBank/DDBJ whole genome shotgun (WGS) entry which is preliminary data.</text>
</comment>
<accession>A0AAV0BN62</accession>
<dbReference type="Proteomes" id="UP001153365">
    <property type="component" value="Unassembled WGS sequence"/>
</dbReference>
<protein>
    <submittedName>
        <fullName evidence="1">Uncharacterized protein</fullName>
    </submittedName>
</protein>
<dbReference type="AlphaFoldDB" id="A0AAV0BN62"/>
<gene>
    <name evidence="1" type="ORF">PPACK8108_LOCUS22663</name>
</gene>